<dbReference type="InterPro" id="IPR036249">
    <property type="entry name" value="Thioredoxin-like_sf"/>
</dbReference>
<comment type="similarity">
    <text evidence="1">Belongs to the SCO1/2 family.</text>
</comment>
<dbReference type="CDD" id="cd02968">
    <property type="entry name" value="SCO"/>
    <property type="match status" value="1"/>
</dbReference>
<evidence type="ECO:0000313" key="6">
    <source>
        <dbReference type="Proteomes" id="UP000199415"/>
    </source>
</evidence>
<keyword evidence="4" id="KW-1015">Disulfide bond</keyword>
<evidence type="ECO:0000313" key="5">
    <source>
        <dbReference type="EMBL" id="SDG44410.1"/>
    </source>
</evidence>
<dbReference type="SUPFAM" id="SSF52833">
    <property type="entry name" value="Thioredoxin-like"/>
    <property type="match status" value="1"/>
</dbReference>
<feature type="binding site" evidence="3">
    <location>
        <position position="74"/>
    </location>
    <ligand>
        <name>Cu cation</name>
        <dbReference type="ChEBI" id="CHEBI:23378"/>
    </ligand>
</feature>
<accession>A0A1G7UCD4</accession>
<dbReference type="PANTHER" id="PTHR12151">
    <property type="entry name" value="ELECTRON TRANSPORT PROTIN SCO1/SENC FAMILY MEMBER"/>
    <property type="match status" value="1"/>
</dbReference>
<reference evidence="5 6" key="1">
    <citation type="submission" date="2016-10" db="EMBL/GenBank/DDBJ databases">
        <authorList>
            <person name="de Groot N.N."/>
        </authorList>
    </citation>
    <scope>NUCLEOTIDE SEQUENCE [LARGE SCALE GENOMIC DNA]</scope>
    <source>
        <strain evidence="5 6">DSM 25584</strain>
    </source>
</reference>
<keyword evidence="2 3" id="KW-0186">Copper</keyword>
<dbReference type="STRING" id="1082479.SAMN05216241_11318"/>
<evidence type="ECO:0000256" key="1">
    <source>
        <dbReference type="ARBA" id="ARBA00010996"/>
    </source>
</evidence>
<organism evidence="5 6">
    <name type="scientific">Limimonas halophila</name>
    <dbReference type="NCBI Taxonomy" id="1082479"/>
    <lineage>
        <taxon>Bacteria</taxon>
        <taxon>Pseudomonadati</taxon>
        <taxon>Pseudomonadota</taxon>
        <taxon>Alphaproteobacteria</taxon>
        <taxon>Rhodospirillales</taxon>
        <taxon>Rhodovibrionaceae</taxon>
        <taxon>Limimonas</taxon>
    </lineage>
</organism>
<evidence type="ECO:0000256" key="2">
    <source>
        <dbReference type="ARBA" id="ARBA00023008"/>
    </source>
</evidence>
<dbReference type="GO" id="GO:0046872">
    <property type="term" value="F:metal ion binding"/>
    <property type="evidence" value="ECO:0007669"/>
    <property type="project" value="UniProtKB-KW"/>
</dbReference>
<dbReference type="Proteomes" id="UP000199415">
    <property type="component" value="Unassembled WGS sequence"/>
</dbReference>
<dbReference type="InterPro" id="IPR003782">
    <property type="entry name" value="SCO1/SenC"/>
</dbReference>
<feature type="binding site" evidence="3">
    <location>
        <position position="179"/>
    </location>
    <ligand>
        <name>Cu cation</name>
        <dbReference type="ChEBI" id="CHEBI:23378"/>
    </ligand>
</feature>
<evidence type="ECO:0000256" key="3">
    <source>
        <dbReference type="PIRSR" id="PIRSR603782-1"/>
    </source>
</evidence>
<dbReference type="OrthoDB" id="9790194at2"/>
<gene>
    <name evidence="5" type="ORF">SAMN05216241_11318</name>
</gene>
<keyword evidence="6" id="KW-1185">Reference proteome</keyword>
<dbReference type="Pfam" id="PF02630">
    <property type="entry name" value="SCO1-SenC"/>
    <property type="match status" value="1"/>
</dbReference>
<keyword evidence="3" id="KW-0479">Metal-binding</keyword>
<evidence type="ECO:0000256" key="4">
    <source>
        <dbReference type="PIRSR" id="PIRSR603782-2"/>
    </source>
</evidence>
<dbReference type="Gene3D" id="3.40.30.10">
    <property type="entry name" value="Glutaredoxin"/>
    <property type="match status" value="1"/>
</dbReference>
<dbReference type="PANTHER" id="PTHR12151:SF25">
    <property type="entry name" value="LINALOOL DEHYDRATASE_ISOMERASE DOMAIN-CONTAINING PROTEIN"/>
    <property type="match status" value="1"/>
</dbReference>
<dbReference type="RefSeq" id="WP_143006284.1">
    <property type="nucleotide sequence ID" value="NZ_FNCE01000013.1"/>
</dbReference>
<dbReference type="AlphaFoldDB" id="A0A1G7UCD4"/>
<dbReference type="FunFam" id="3.40.30.10:FF:000013">
    <property type="entry name" value="Blast:Protein SCO1 homolog, mitochondrial"/>
    <property type="match status" value="1"/>
</dbReference>
<feature type="binding site" evidence="3">
    <location>
        <position position="78"/>
    </location>
    <ligand>
        <name>Cu cation</name>
        <dbReference type="ChEBI" id="CHEBI:23378"/>
    </ligand>
</feature>
<dbReference type="EMBL" id="FNCE01000013">
    <property type="protein sequence ID" value="SDG44410.1"/>
    <property type="molecule type" value="Genomic_DNA"/>
</dbReference>
<sequence>MLPKTAMARISASVSLVLLVALLGFVAWSEWFAGSDAESGIGGPYELVNTQGETVTPASFDGQYRLIYFGYTHCPSVCPQTANAMSRALDHLAEKAPQRAKAITPVFITIDPDRDDGERLAAWLDNFHQRFVGLTGSDGQIRRAAEQFRVTYEKRGPEGFEEGSTMAEQAKAKGYLMQHSSYVFLMGPDGQYVDHVSTNAGATQITRMLTKHVAG</sequence>
<name>A0A1G7UCD4_9PROT</name>
<proteinExistence type="inferred from homology"/>
<protein>
    <submittedName>
        <fullName evidence="5">Protein SCO1/2</fullName>
    </submittedName>
</protein>
<feature type="disulfide bond" description="Redox-active" evidence="4">
    <location>
        <begin position="74"/>
        <end position="78"/>
    </location>
</feature>